<evidence type="ECO:0000256" key="17">
    <source>
        <dbReference type="ARBA" id="ARBA00023012"/>
    </source>
</evidence>
<sequence length="354" mass="37010">MIGYAAAIAALTLGVGLALAFVLRLLPTVRLQLAGLAALAVCLPLASVLLSGWVMFHMGADVKILAVSTASATVAVVAGLVLAHSIARSLERVRGASSLLAGGDLSVRAPESGPAEVADMAVAFNAMASNLEQLFDARRELVAWASHDLRTPLANMQAMLEALEDGLAEPADYLPALGEQVQALAQLVDDLFELARIDAGALTLELQEGSLAGVVASCLRGVEAEARLRQVNLASEVDASATACFAPDKVERVLLNLLVNALRHTPSDGSVAVSVQPLEDVVRVTVEDTGDGLEDDAQQRMFDRFWRSDRARSHRGAGLGLAIARGLVEAQGGRIWAENRPGGGARVCFTLPAA</sequence>
<dbReference type="InterPro" id="IPR003594">
    <property type="entry name" value="HATPase_dom"/>
</dbReference>
<evidence type="ECO:0000256" key="3">
    <source>
        <dbReference type="ARBA" id="ARBA00001946"/>
    </source>
</evidence>
<organism evidence="26 27">
    <name type="scientific">Gaiella occulta</name>
    <dbReference type="NCBI Taxonomy" id="1002870"/>
    <lineage>
        <taxon>Bacteria</taxon>
        <taxon>Bacillati</taxon>
        <taxon>Actinomycetota</taxon>
        <taxon>Thermoleophilia</taxon>
        <taxon>Gaiellales</taxon>
        <taxon>Gaiellaceae</taxon>
        <taxon>Gaiella</taxon>
    </lineage>
</organism>
<comment type="subcellular location">
    <subcellularLocation>
        <location evidence="4">Cell membrane</location>
        <topology evidence="4">Multi-pass membrane protein</topology>
    </subcellularLocation>
</comment>
<keyword evidence="13" id="KW-0067">ATP-binding</keyword>
<evidence type="ECO:0000256" key="10">
    <source>
        <dbReference type="ARBA" id="ARBA00022741"/>
    </source>
</evidence>
<feature type="transmembrane region" description="Helical" evidence="23">
    <location>
        <begin position="33"/>
        <end position="56"/>
    </location>
</feature>
<dbReference type="SMART" id="SM00388">
    <property type="entry name" value="HisKA"/>
    <property type="match status" value="1"/>
</dbReference>
<proteinExistence type="predicted"/>
<dbReference type="SUPFAM" id="SSF55874">
    <property type="entry name" value="ATPase domain of HSP90 chaperone/DNA topoisomerase II/histidine kinase"/>
    <property type="match status" value="1"/>
</dbReference>
<evidence type="ECO:0000256" key="2">
    <source>
        <dbReference type="ARBA" id="ARBA00001936"/>
    </source>
</evidence>
<feature type="domain" description="Histidine kinase" evidence="24">
    <location>
        <begin position="144"/>
        <end position="354"/>
    </location>
</feature>
<evidence type="ECO:0000259" key="24">
    <source>
        <dbReference type="PROSITE" id="PS50109"/>
    </source>
</evidence>
<dbReference type="GO" id="GO:0000155">
    <property type="term" value="F:phosphorelay sensor kinase activity"/>
    <property type="evidence" value="ECO:0007669"/>
    <property type="project" value="InterPro"/>
</dbReference>
<dbReference type="EMBL" id="QQZY01000003">
    <property type="protein sequence ID" value="RDI74732.1"/>
    <property type="molecule type" value="Genomic_DNA"/>
</dbReference>
<gene>
    <name evidence="26" type="ORF">Gocc_1621</name>
</gene>
<dbReference type="Pfam" id="PF00672">
    <property type="entry name" value="HAMP"/>
    <property type="match status" value="1"/>
</dbReference>
<keyword evidence="27" id="KW-1185">Reference proteome</keyword>
<protein>
    <recommendedName>
        <fullName evidence="21">Signal transduction histidine-protein kinase/phosphatase MprB</fullName>
        <ecNumber evidence="5">2.7.13.3</ecNumber>
    </recommendedName>
    <alternativeName>
        <fullName evidence="22">Mycobacterial persistence regulator B</fullName>
    </alternativeName>
</protein>
<evidence type="ECO:0000256" key="13">
    <source>
        <dbReference type="ARBA" id="ARBA00022840"/>
    </source>
</evidence>
<dbReference type="Gene3D" id="6.10.340.10">
    <property type="match status" value="1"/>
</dbReference>
<evidence type="ECO:0000256" key="15">
    <source>
        <dbReference type="ARBA" id="ARBA00022912"/>
    </source>
</evidence>
<evidence type="ECO:0000256" key="23">
    <source>
        <dbReference type="SAM" id="Phobius"/>
    </source>
</evidence>
<dbReference type="CDD" id="cd06225">
    <property type="entry name" value="HAMP"/>
    <property type="match status" value="1"/>
</dbReference>
<dbReference type="Pfam" id="PF00512">
    <property type="entry name" value="HisKA"/>
    <property type="match status" value="1"/>
</dbReference>
<evidence type="ECO:0000256" key="5">
    <source>
        <dbReference type="ARBA" id="ARBA00012438"/>
    </source>
</evidence>
<dbReference type="Gene3D" id="3.30.565.10">
    <property type="entry name" value="Histidine kinase-like ATPase, C-terminal domain"/>
    <property type="match status" value="1"/>
</dbReference>
<keyword evidence="14" id="KW-0460">Magnesium</keyword>
<dbReference type="OrthoDB" id="9806130at2"/>
<keyword evidence="7" id="KW-0597">Phosphoprotein</keyword>
<dbReference type="GO" id="GO:0005524">
    <property type="term" value="F:ATP binding"/>
    <property type="evidence" value="ECO:0007669"/>
    <property type="project" value="UniProtKB-KW"/>
</dbReference>
<keyword evidence="15" id="KW-0904">Protein phosphatase</keyword>
<dbReference type="Pfam" id="PF02518">
    <property type="entry name" value="HATPase_c"/>
    <property type="match status" value="1"/>
</dbReference>
<keyword evidence="23" id="KW-0472">Membrane</keyword>
<feature type="transmembrane region" description="Helical" evidence="23">
    <location>
        <begin position="6"/>
        <end position="26"/>
    </location>
</feature>
<evidence type="ECO:0000256" key="6">
    <source>
        <dbReference type="ARBA" id="ARBA00022475"/>
    </source>
</evidence>
<dbReference type="SMART" id="SM00387">
    <property type="entry name" value="HATPase_c"/>
    <property type="match status" value="1"/>
</dbReference>
<keyword evidence="20" id="KW-0464">Manganese</keyword>
<evidence type="ECO:0000256" key="19">
    <source>
        <dbReference type="ARBA" id="ARBA00023026"/>
    </source>
</evidence>
<evidence type="ECO:0000313" key="26">
    <source>
        <dbReference type="EMBL" id="RDI74732.1"/>
    </source>
</evidence>
<reference evidence="26 27" key="1">
    <citation type="submission" date="2018-07" db="EMBL/GenBank/DDBJ databases">
        <title>High-quality-draft genome sequence of Gaiella occulta.</title>
        <authorList>
            <person name="Severino R."/>
            <person name="Froufe H.J.C."/>
            <person name="Rainey F.A."/>
            <person name="Barroso C."/>
            <person name="Albuquerque L."/>
            <person name="Lobo-Da-Cunha A."/>
            <person name="Da Costa M.S."/>
            <person name="Egas C."/>
        </authorList>
    </citation>
    <scope>NUCLEOTIDE SEQUENCE [LARGE SCALE GENOMIC DNA]</scope>
    <source>
        <strain evidence="26 27">F2-233</strain>
    </source>
</reference>
<evidence type="ECO:0000256" key="22">
    <source>
        <dbReference type="ARBA" id="ARBA00041776"/>
    </source>
</evidence>
<keyword evidence="16 23" id="KW-1133">Transmembrane helix</keyword>
<comment type="catalytic activity">
    <reaction evidence="1">
        <text>ATP + protein L-histidine = ADP + protein N-phospho-L-histidine.</text>
        <dbReference type="EC" id="2.7.13.3"/>
    </reaction>
</comment>
<dbReference type="GO" id="GO:0005886">
    <property type="term" value="C:plasma membrane"/>
    <property type="evidence" value="ECO:0007669"/>
    <property type="project" value="UniProtKB-SubCell"/>
</dbReference>
<evidence type="ECO:0000313" key="27">
    <source>
        <dbReference type="Proteomes" id="UP000254134"/>
    </source>
</evidence>
<dbReference type="RefSeq" id="WP_114796032.1">
    <property type="nucleotide sequence ID" value="NZ_QQZY01000003.1"/>
</dbReference>
<evidence type="ECO:0000256" key="16">
    <source>
        <dbReference type="ARBA" id="ARBA00022989"/>
    </source>
</evidence>
<keyword evidence="9 23" id="KW-0812">Transmembrane</keyword>
<evidence type="ECO:0000256" key="8">
    <source>
        <dbReference type="ARBA" id="ARBA00022679"/>
    </source>
</evidence>
<dbReference type="InterPro" id="IPR004358">
    <property type="entry name" value="Sig_transdc_His_kin-like_C"/>
</dbReference>
<dbReference type="Gene3D" id="1.10.287.130">
    <property type="match status" value="1"/>
</dbReference>
<feature type="domain" description="HAMP" evidence="25">
    <location>
        <begin position="84"/>
        <end position="136"/>
    </location>
</feature>
<dbReference type="InterPro" id="IPR005467">
    <property type="entry name" value="His_kinase_dom"/>
</dbReference>
<name>A0A7M2YX76_9ACTN</name>
<dbReference type="SUPFAM" id="SSF158472">
    <property type="entry name" value="HAMP domain-like"/>
    <property type="match status" value="1"/>
</dbReference>
<evidence type="ECO:0000256" key="11">
    <source>
        <dbReference type="ARBA" id="ARBA00022777"/>
    </source>
</evidence>
<dbReference type="GO" id="GO:0004721">
    <property type="term" value="F:phosphoprotein phosphatase activity"/>
    <property type="evidence" value="ECO:0007669"/>
    <property type="project" value="UniProtKB-KW"/>
</dbReference>
<comment type="caution">
    <text evidence="26">The sequence shown here is derived from an EMBL/GenBank/DDBJ whole genome shotgun (WGS) entry which is preliminary data.</text>
</comment>
<keyword evidence="10" id="KW-0547">Nucleotide-binding</keyword>
<dbReference type="PRINTS" id="PR00344">
    <property type="entry name" value="BCTRLSENSOR"/>
</dbReference>
<dbReference type="SUPFAM" id="SSF47384">
    <property type="entry name" value="Homodimeric domain of signal transducing histidine kinase"/>
    <property type="match status" value="1"/>
</dbReference>
<keyword evidence="18" id="KW-0346">Stress response</keyword>
<dbReference type="EC" id="2.7.13.3" evidence="5"/>
<reference evidence="27" key="2">
    <citation type="journal article" date="2019" name="MicrobiologyOpen">
        <title>High-quality draft genome sequence of Gaiella occulta isolated from a 150 meter deep mineral water borehole and comparison with the genome sequences of other deep-branching lineages of the phylum Actinobacteria.</title>
        <authorList>
            <person name="Severino R."/>
            <person name="Froufe H.J.C."/>
            <person name="Barroso C."/>
            <person name="Albuquerque L."/>
            <person name="Lobo-da-Cunha A."/>
            <person name="da Costa M.S."/>
            <person name="Egas C."/>
        </authorList>
    </citation>
    <scope>NUCLEOTIDE SEQUENCE [LARGE SCALE GENOMIC DNA]</scope>
    <source>
        <strain evidence="27">F2-233</strain>
    </source>
</reference>
<keyword evidence="6" id="KW-1003">Cell membrane</keyword>
<dbReference type="InterPro" id="IPR003661">
    <property type="entry name" value="HisK_dim/P_dom"/>
</dbReference>
<evidence type="ECO:0000256" key="12">
    <source>
        <dbReference type="ARBA" id="ARBA00022801"/>
    </source>
</evidence>
<dbReference type="FunFam" id="3.30.565.10:FF:000006">
    <property type="entry name" value="Sensor histidine kinase WalK"/>
    <property type="match status" value="1"/>
</dbReference>
<dbReference type="InterPro" id="IPR036097">
    <property type="entry name" value="HisK_dim/P_sf"/>
</dbReference>
<evidence type="ECO:0000256" key="4">
    <source>
        <dbReference type="ARBA" id="ARBA00004651"/>
    </source>
</evidence>
<dbReference type="InterPro" id="IPR050980">
    <property type="entry name" value="2C_sensor_his_kinase"/>
</dbReference>
<evidence type="ECO:0000256" key="7">
    <source>
        <dbReference type="ARBA" id="ARBA00022553"/>
    </source>
</evidence>
<evidence type="ECO:0000256" key="14">
    <source>
        <dbReference type="ARBA" id="ARBA00022842"/>
    </source>
</evidence>
<dbReference type="PANTHER" id="PTHR44936:SF9">
    <property type="entry name" value="SENSOR PROTEIN CREC"/>
    <property type="match status" value="1"/>
</dbReference>
<accession>A0A7M2YX76</accession>
<evidence type="ECO:0000256" key="9">
    <source>
        <dbReference type="ARBA" id="ARBA00022692"/>
    </source>
</evidence>
<dbReference type="InterPro" id="IPR036890">
    <property type="entry name" value="HATPase_C_sf"/>
</dbReference>
<comment type="cofactor">
    <cofactor evidence="3">
        <name>Mg(2+)</name>
        <dbReference type="ChEBI" id="CHEBI:18420"/>
    </cofactor>
</comment>
<evidence type="ECO:0000256" key="20">
    <source>
        <dbReference type="ARBA" id="ARBA00023211"/>
    </source>
</evidence>
<keyword evidence="17" id="KW-0902">Two-component regulatory system</keyword>
<dbReference type="CDD" id="cd00082">
    <property type="entry name" value="HisKA"/>
    <property type="match status" value="1"/>
</dbReference>
<evidence type="ECO:0000259" key="25">
    <source>
        <dbReference type="PROSITE" id="PS50885"/>
    </source>
</evidence>
<dbReference type="Proteomes" id="UP000254134">
    <property type="component" value="Unassembled WGS sequence"/>
</dbReference>
<evidence type="ECO:0000256" key="1">
    <source>
        <dbReference type="ARBA" id="ARBA00000085"/>
    </source>
</evidence>
<keyword evidence="8" id="KW-0808">Transferase</keyword>
<keyword evidence="11 26" id="KW-0418">Kinase</keyword>
<dbReference type="PROSITE" id="PS50109">
    <property type="entry name" value="HIS_KIN"/>
    <property type="match status" value="1"/>
</dbReference>
<comment type="cofactor">
    <cofactor evidence="2">
        <name>Mn(2+)</name>
        <dbReference type="ChEBI" id="CHEBI:29035"/>
    </cofactor>
</comment>
<feature type="transmembrane region" description="Helical" evidence="23">
    <location>
        <begin position="62"/>
        <end position="83"/>
    </location>
</feature>
<dbReference type="PANTHER" id="PTHR44936">
    <property type="entry name" value="SENSOR PROTEIN CREC"/>
    <property type="match status" value="1"/>
</dbReference>
<keyword evidence="12" id="KW-0378">Hydrolase</keyword>
<dbReference type="InterPro" id="IPR003660">
    <property type="entry name" value="HAMP_dom"/>
</dbReference>
<evidence type="ECO:0000256" key="18">
    <source>
        <dbReference type="ARBA" id="ARBA00023016"/>
    </source>
</evidence>
<keyword evidence="19" id="KW-0843">Virulence</keyword>
<dbReference type="SMART" id="SM00304">
    <property type="entry name" value="HAMP"/>
    <property type="match status" value="1"/>
</dbReference>
<evidence type="ECO:0000256" key="21">
    <source>
        <dbReference type="ARBA" id="ARBA00040454"/>
    </source>
</evidence>
<dbReference type="AlphaFoldDB" id="A0A7M2YX76"/>
<dbReference type="PROSITE" id="PS50885">
    <property type="entry name" value="HAMP"/>
    <property type="match status" value="1"/>
</dbReference>